<sequence>MDNSNLILNFVTQGPNVGNQSIRSKLKEVRGGWKEKNRVRKSLKRELKKSNSGSNEISLTSTIVEAGSNEISLTSTNVETGSNVLPEKSNSKKQSNQTNKSSNKGDKETLNHLNGDSNNKTQIISSIFTRNPEIVDINENKISSNNIANNEPSNAPINDTSFIGMGLNVDLVANVKNKLGIEKPTNVQKKAIPFLLSSIQNNNDTNNKDVDIVLQAETGSGKTLAYLLPIVHRLICVTNDLQNTDQKTRSPLSRSVGTLAIILTPTRELAKQIFSVLEILVNIPPSRLSDRHLAHWIVPGSITGGEKKQSEKARLRKGINILVCTPGRLLDHLSNTKSFIVEHLHWLILDEADRLLELGFEETLQNILKILDDRTETGNNLKSNLFTSPMWPKKRQTILCSATLKDDVKRLVGYSLSNPLYVSGNDYSKGQMYSTPNQLKQTYVITPAKLRLVTLTAILKSIFKDKNTNHKVIVFFSCCDTVDFHFDLFVNSGNFQKDEISNISEGDRELIMDIDEESHRESNSKSKEILSTVIPKVRLFKLHGDLLQRDRTTTFNEFSKLKSGILFCTDVAARGLDLPNVAKIIQYDPPTDLKDYVHRVGRTARLGKKGDAILFLLPSEIEYISVLKSHEIHAEPVQVEALLENLVQKDKNKDYKVIATDIQLRFEEYVYSDNKCITLARKAYSSFIRAYATHSVSEKHIFHVKKLHLDVKPKSLSLKRMAEEDVNDEFAIGSYSSLLGPTTKRKKKG</sequence>
<dbReference type="Pfam" id="PF13959">
    <property type="entry name" value="CTE_SPB4"/>
    <property type="match status" value="1"/>
</dbReference>
<feature type="domain" description="Helicase ATP-binding" evidence="13">
    <location>
        <begin position="203"/>
        <end position="422"/>
    </location>
</feature>
<dbReference type="GO" id="GO:0003723">
    <property type="term" value="F:RNA binding"/>
    <property type="evidence" value="ECO:0007669"/>
    <property type="project" value="UniProtKB-UniRule"/>
</dbReference>
<keyword evidence="17" id="KW-1185">Reference proteome</keyword>
<evidence type="ECO:0000256" key="11">
    <source>
        <dbReference type="RuleBase" id="RU365068"/>
    </source>
</evidence>
<dbReference type="PROSITE" id="PS51192">
    <property type="entry name" value="HELICASE_ATP_BIND_1"/>
    <property type="match status" value="1"/>
</dbReference>
<dbReference type="InterPro" id="IPR001650">
    <property type="entry name" value="Helicase_C-like"/>
</dbReference>
<evidence type="ECO:0000256" key="10">
    <source>
        <dbReference type="RuleBase" id="RU000492"/>
    </source>
</evidence>
<comment type="caution">
    <text evidence="16">The sequence shown here is derived from an EMBL/GenBank/DDBJ whole genome shotgun (WGS) entry which is preliminary data.</text>
</comment>
<evidence type="ECO:0000256" key="7">
    <source>
        <dbReference type="ARBA" id="ARBA00022840"/>
    </source>
</evidence>
<dbReference type="PROSITE" id="PS00039">
    <property type="entry name" value="DEAD_ATP_HELICASE"/>
    <property type="match status" value="1"/>
</dbReference>
<keyword evidence="6 10" id="KW-0347">Helicase</keyword>
<organism evidence="16 17">
    <name type="scientific">Dentiscutata erythropus</name>
    <dbReference type="NCBI Taxonomy" id="1348616"/>
    <lineage>
        <taxon>Eukaryota</taxon>
        <taxon>Fungi</taxon>
        <taxon>Fungi incertae sedis</taxon>
        <taxon>Mucoromycota</taxon>
        <taxon>Glomeromycotina</taxon>
        <taxon>Glomeromycetes</taxon>
        <taxon>Diversisporales</taxon>
        <taxon>Gigasporaceae</taxon>
        <taxon>Dentiscutata</taxon>
    </lineage>
</organism>
<feature type="domain" description="Helicase C-terminal" evidence="14">
    <location>
        <begin position="454"/>
        <end position="643"/>
    </location>
</feature>
<evidence type="ECO:0000256" key="3">
    <source>
        <dbReference type="ARBA" id="ARBA00022552"/>
    </source>
</evidence>
<keyword evidence="5 10" id="KW-0378">Hydrolase</keyword>
<evidence type="ECO:0000256" key="2">
    <source>
        <dbReference type="ARBA" id="ARBA00022517"/>
    </source>
</evidence>
<gene>
    <name evidence="16" type="ORF">DERYTH_LOCUS19700</name>
</gene>
<feature type="compositionally biased region" description="Low complexity" evidence="12">
    <location>
        <begin position="92"/>
        <end position="102"/>
    </location>
</feature>
<dbReference type="InterPro" id="IPR025313">
    <property type="entry name" value="SPB4-like_CTE"/>
</dbReference>
<keyword evidence="3" id="KW-0698">rRNA processing</keyword>
<dbReference type="PANTHER" id="PTHR24031">
    <property type="entry name" value="RNA HELICASE"/>
    <property type="match status" value="1"/>
</dbReference>
<keyword evidence="2" id="KW-0690">Ribosome biogenesis</keyword>
<keyword evidence="7 10" id="KW-0067">ATP-binding</keyword>
<protein>
    <recommendedName>
        <fullName evidence="11">ATP-dependent RNA helicase</fullName>
        <ecNumber evidence="11">3.6.4.13</ecNumber>
    </recommendedName>
</protein>
<evidence type="ECO:0000256" key="4">
    <source>
        <dbReference type="ARBA" id="ARBA00022741"/>
    </source>
</evidence>
<evidence type="ECO:0000259" key="14">
    <source>
        <dbReference type="PROSITE" id="PS51194"/>
    </source>
</evidence>
<dbReference type="GO" id="GO:0003724">
    <property type="term" value="F:RNA helicase activity"/>
    <property type="evidence" value="ECO:0007669"/>
    <property type="project" value="UniProtKB-EC"/>
</dbReference>
<accession>A0A9N9NX86</accession>
<evidence type="ECO:0000256" key="9">
    <source>
        <dbReference type="PROSITE-ProRule" id="PRU00552"/>
    </source>
</evidence>
<dbReference type="PROSITE" id="PS51194">
    <property type="entry name" value="HELICASE_CTER"/>
    <property type="match status" value="1"/>
</dbReference>
<evidence type="ECO:0000259" key="15">
    <source>
        <dbReference type="PROSITE" id="PS51195"/>
    </source>
</evidence>
<dbReference type="InterPro" id="IPR011545">
    <property type="entry name" value="DEAD/DEAH_box_helicase_dom"/>
</dbReference>
<proteinExistence type="inferred from homology"/>
<evidence type="ECO:0000256" key="8">
    <source>
        <dbReference type="ARBA" id="ARBA00022884"/>
    </source>
</evidence>
<dbReference type="PROSITE" id="PS51195">
    <property type="entry name" value="Q_MOTIF"/>
    <property type="match status" value="1"/>
</dbReference>
<dbReference type="SMART" id="SM01178">
    <property type="entry name" value="DUF4217"/>
    <property type="match status" value="1"/>
</dbReference>
<dbReference type="InterPro" id="IPR014014">
    <property type="entry name" value="RNA_helicase_DEAD_Q_motif"/>
</dbReference>
<name>A0A9N9NX86_9GLOM</name>
<dbReference type="EC" id="3.6.4.13" evidence="11"/>
<feature type="short sequence motif" description="Q motif" evidence="9">
    <location>
        <begin position="160"/>
        <end position="189"/>
    </location>
</feature>
<dbReference type="SUPFAM" id="SSF52540">
    <property type="entry name" value="P-loop containing nucleoside triphosphate hydrolases"/>
    <property type="match status" value="1"/>
</dbReference>
<dbReference type="GO" id="GO:0005730">
    <property type="term" value="C:nucleolus"/>
    <property type="evidence" value="ECO:0007669"/>
    <property type="project" value="UniProtKB-SubCell"/>
</dbReference>
<dbReference type="InterPro" id="IPR000629">
    <property type="entry name" value="RNA-helicase_DEAD-box_CS"/>
</dbReference>
<feature type="domain" description="DEAD-box RNA helicase Q" evidence="15">
    <location>
        <begin position="160"/>
        <end position="189"/>
    </location>
</feature>
<evidence type="ECO:0000256" key="12">
    <source>
        <dbReference type="SAM" id="MobiDB-lite"/>
    </source>
</evidence>
<dbReference type="GO" id="GO:0005524">
    <property type="term" value="F:ATP binding"/>
    <property type="evidence" value="ECO:0007669"/>
    <property type="project" value="UniProtKB-UniRule"/>
</dbReference>
<dbReference type="InterPro" id="IPR014001">
    <property type="entry name" value="Helicase_ATP-bd"/>
</dbReference>
<evidence type="ECO:0000259" key="13">
    <source>
        <dbReference type="PROSITE" id="PS51192"/>
    </source>
</evidence>
<dbReference type="SMART" id="SM00487">
    <property type="entry name" value="DEXDc"/>
    <property type="match status" value="1"/>
</dbReference>
<dbReference type="GO" id="GO:0006364">
    <property type="term" value="P:rRNA processing"/>
    <property type="evidence" value="ECO:0007669"/>
    <property type="project" value="UniProtKB-KW"/>
</dbReference>
<dbReference type="EMBL" id="CAJVPY010021990">
    <property type="protein sequence ID" value="CAG8781437.1"/>
    <property type="molecule type" value="Genomic_DNA"/>
</dbReference>
<comment type="subcellular location">
    <subcellularLocation>
        <location evidence="1">Nucleus</location>
        <location evidence="1">Nucleolus</location>
    </subcellularLocation>
</comment>
<comment type="similarity">
    <text evidence="10">Belongs to the DEAD box helicase family.</text>
</comment>
<dbReference type="Proteomes" id="UP000789405">
    <property type="component" value="Unassembled WGS sequence"/>
</dbReference>
<dbReference type="AlphaFoldDB" id="A0A9N9NX86"/>
<comment type="function">
    <text evidence="11">RNA helicase.</text>
</comment>
<reference evidence="16" key="1">
    <citation type="submission" date="2021-06" db="EMBL/GenBank/DDBJ databases">
        <authorList>
            <person name="Kallberg Y."/>
            <person name="Tangrot J."/>
            <person name="Rosling A."/>
        </authorList>
    </citation>
    <scope>NUCLEOTIDE SEQUENCE</scope>
    <source>
        <strain evidence="16">MA453B</strain>
    </source>
</reference>
<feature type="compositionally biased region" description="Polar residues" evidence="12">
    <location>
        <begin position="74"/>
        <end position="83"/>
    </location>
</feature>
<evidence type="ECO:0000256" key="1">
    <source>
        <dbReference type="ARBA" id="ARBA00004604"/>
    </source>
</evidence>
<keyword evidence="4 10" id="KW-0547">Nucleotide-binding</keyword>
<dbReference type="Pfam" id="PF00271">
    <property type="entry name" value="Helicase_C"/>
    <property type="match status" value="1"/>
</dbReference>
<evidence type="ECO:0000256" key="5">
    <source>
        <dbReference type="ARBA" id="ARBA00022801"/>
    </source>
</evidence>
<comment type="catalytic activity">
    <reaction evidence="11">
        <text>ATP + H2O = ADP + phosphate + H(+)</text>
        <dbReference type="Rhea" id="RHEA:13065"/>
        <dbReference type="ChEBI" id="CHEBI:15377"/>
        <dbReference type="ChEBI" id="CHEBI:15378"/>
        <dbReference type="ChEBI" id="CHEBI:30616"/>
        <dbReference type="ChEBI" id="CHEBI:43474"/>
        <dbReference type="ChEBI" id="CHEBI:456216"/>
        <dbReference type="EC" id="3.6.4.13"/>
    </reaction>
</comment>
<evidence type="ECO:0000256" key="6">
    <source>
        <dbReference type="ARBA" id="ARBA00022806"/>
    </source>
</evidence>
<dbReference type="Gene3D" id="3.40.50.300">
    <property type="entry name" value="P-loop containing nucleotide triphosphate hydrolases"/>
    <property type="match status" value="2"/>
</dbReference>
<comment type="domain">
    <text evidence="11">The Q motif is unique to and characteristic of the DEAD box family of RNA helicases and controls ATP binding and hydrolysis.</text>
</comment>
<dbReference type="CDD" id="cd17949">
    <property type="entry name" value="DEADc_DDX31"/>
    <property type="match status" value="1"/>
</dbReference>
<evidence type="ECO:0000313" key="17">
    <source>
        <dbReference type="Proteomes" id="UP000789405"/>
    </source>
</evidence>
<evidence type="ECO:0000313" key="16">
    <source>
        <dbReference type="EMBL" id="CAG8781437.1"/>
    </source>
</evidence>
<feature type="region of interest" description="Disordered" evidence="12">
    <location>
        <begin position="74"/>
        <end position="119"/>
    </location>
</feature>
<keyword evidence="8 11" id="KW-0694">RNA-binding</keyword>
<dbReference type="InterPro" id="IPR027417">
    <property type="entry name" value="P-loop_NTPase"/>
</dbReference>
<dbReference type="GO" id="GO:0016787">
    <property type="term" value="F:hydrolase activity"/>
    <property type="evidence" value="ECO:0007669"/>
    <property type="project" value="UniProtKB-KW"/>
</dbReference>
<dbReference type="CDD" id="cd18787">
    <property type="entry name" value="SF2_C_DEAD"/>
    <property type="match status" value="1"/>
</dbReference>
<dbReference type="Pfam" id="PF00270">
    <property type="entry name" value="DEAD"/>
    <property type="match status" value="1"/>
</dbReference>
<dbReference type="SMART" id="SM00490">
    <property type="entry name" value="HELICc"/>
    <property type="match status" value="1"/>
</dbReference>
<dbReference type="OrthoDB" id="422663at2759"/>